<keyword evidence="2" id="KW-1185">Reference proteome</keyword>
<evidence type="ECO:0000313" key="2">
    <source>
        <dbReference type="Proteomes" id="UP001457282"/>
    </source>
</evidence>
<accession>A0AAW1XL52</accession>
<dbReference type="Proteomes" id="UP001457282">
    <property type="component" value="Unassembled WGS sequence"/>
</dbReference>
<protein>
    <submittedName>
        <fullName evidence="1">Uncharacterized protein</fullName>
    </submittedName>
</protein>
<reference evidence="1 2" key="1">
    <citation type="journal article" date="2023" name="G3 (Bethesda)">
        <title>A chromosome-length genome assembly and annotation of blackberry (Rubus argutus, cv. 'Hillquist').</title>
        <authorList>
            <person name="Bruna T."/>
            <person name="Aryal R."/>
            <person name="Dudchenko O."/>
            <person name="Sargent D.J."/>
            <person name="Mead D."/>
            <person name="Buti M."/>
            <person name="Cavallini A."/>
            <person name="Hytonen T."/>
            <person name="Andres J."/>
            <person name="Pham M."/>
            <person name="Weisz D."/>
            <person name="Mascagni F."/>
            <person name="Usai G."/>
            <person name="Natali L."/>
            <person name="Bassil N."/>
            <person name="Fernandez G.E."/>
            <person name="Lomsadze A."/>
            <person name="Armour M."/>
            <person name="Olukolu B."/>
            <person name="Poorten T."/>
            <person name="Britton C."/>
            <person name="Davik J."/>
            <person name="Ashrafi H."/>
            <person name="Aiden E.L."/>
            <person name="Borodovsky M."/>
            <person name="Worthington M."/>
        </authorList>
    </citation>
    <scope>NUCLEOTIDE SEQUENCE [LARGE SCALE GENOMIC DNA]</scope>
    <source>
        <strain evidence="1">PI 553951</strain>
    </source>
</reference>
<gene>
    <name evidence="1" type="ORF">M0R45_014268</name>
</gene>
<sequence length="133" mass="15168">MKDWEGIAVCAAFRVHSHPSFLLDDYSLENPHIIVCQFEDNNEAHIISHDITETLIWLKGDDFIWISYASRGIFKIYFERIQSHENQILLQKPGHIGTPLWAPSCVGPKCGRAYRNNNAMFSYVSVSAARSIS</sequence>
<proteinExistence type="predicted"/>
<dbReference type="EMBL" id="JBEDUW010000003">
    <property type="protein sequence ID" value="KAK9937482.1"/>
    <property type="molecule type" value="Genomic_DNA"/>
</dbReference>
<name>A0AAW1XL52_RUBAR</name>
<organism evidence="1 2">
    <name type="scientific">Rubus argutus</name>
    <name type="common">Southern blackberry</name>
    <dbReference type="NCBI Taxonomy" id="59490"/>
    <lineage>
        <taxon>Eukaryota</taxon>
        <taxon>Viridiplantae</taxon>
        <taxon>Streptophyta</taxon>
        <taxon>Embryophyta</taxon>
        <taxon>Tracheophyta</taxon>
        <taxon>Spermatophyta</taxon>
        <taxon>Magnoliopsida</taxon>
        <taxon>eudicotyledons</taxon>
        <taxon>Gunneridae</taxon>
        <taxon>Pentapetalae</taxon>
        <taxon>rosids</taxon>
        <taxon>fabids</taxon>
        <taxon>Rosales</taxon>
        <taxon>Rosaceae</taxon>
        <taxon>Rosoideae</taxon>
        <taxon>Rosoideae incertae sedis</taxon>
        <taxon>Rubus</taxon>
    </lineage>
</organism>
<evidence type="ECO:0000313" key="1">
    <source>
        <dbReference type="EMBL" id="KAK9937482.1"/>
    </source>
</evidence>
<dbReference type="AlphaFoldDB" id="A0AAW1XL52"/>
<comment type="caution">
    <text evidence="1">The sequence shown here is derived from an EMBL/GenBank/DDBJ whole genome shotgun (WGS) entry which is preliminary data.</text>
</comment>